<dbReference type="GO" id="GO:0004415">
    <property type="term" value="F:hyalurononglucosaminidase activity"/>
    <property type="evidence" value="ECO:0007669"/>
    <property type="project" value="UniProtKB-UniRule"/>
</dbReference>
<gene>
    <name evidence="4" type="ORF">RRG08_036031</name>
</gene>
<dbReference type="InterPro" id="IPR013785">
    <property type="entry name" value="Aldolase_TIM"/>
</dbReference>
<dbReference type="InterPro" id="IPR017853">
    <property type="entry name" value="GH"/>
</dbReference>
<evidence type="ECO:0000256" key="1">
    <source>
        <dbReference type="ARBA" id="ARBA00008871"/>
    </source>
</evidence>
<proteinExistence type="inferred from homology"/>
<dbReference type="EC" id="3.2.1.35" evidence="3"/>
<dbReference type="SUPFAM" id="SSF51445">
    <property type="entry name" value="(Trans)glycosidases"/>
    <property type="match status" value="1"/>
</dbReference>
<dbReference type="PRINTS" id="PR00846">
    <property type="entry name" value="GLHYDRLASE56"/>
</dbReference>
<organism evidence="4 5">
    <name type="scientific">Elysia crispata</name>
    <name type="common">lettuce slug</name>
    <dbReference type="NCBI Taxonomy" id="231223"/>
    <lineage>
        <taxon>Eukaryota</taxon>
        <taxon>Metazoa</taxon>
        <taxon>Spiralia</taxon>
        <taxon>Lophotrochozoa</taxon>
        <taxon>Mollusca</taxon>
        <taxon>Gastropoda</taxon>
        <taxon>Heterobranchia</taxon>
        <taxon>Euthyneura</taxon>
        <taxon>Panpulmonata</taxon>
        <taxon>Sacoglossa</taxon>
        <taxon>Placobranchoidea</taxon>
        <taxon>Plakobranchidae</taxon>
        <taxon>Elysia</taxon>
    </lineage>
</organism>
<accession>A0AAE1ALB5</accession>
<keyword evidence="3" id="KW-0378">Hydrolase</keyword>
<comment type="similarity">
    <text evidence="1 3">Belongs to the glycosyl hydrolase 56 family.</text>
</comment>
<evidence type="ECO:0000256" key="2">
    <source>
        <dbReference type="ARBA" id="ARBA00023157"/>
    </source>
</evidence>
<evidence type="ECO:0000313" key="4">
    <source>
        <dbReference type="EMBL" id="KAK3789738.1"/>
    </source>
</evidence>
<sequence>MVVWNHPTSVCEKHGIIIDFARWGIVVNSRDSFVGDQISLLYRPGLWPYYFQNDAYNGGIPQLGNESSHIQSLKAVIGSEIPNQNFSGLGVIDFEKWRPLYSLNFDNLKIYQEKSLELAKQRHPSYNKSEVLKKAVKEFEQAARSYIEGSLKTAKAKRPYGQWGFYGYPRCWDTNCNGSTISKNDRMNWVFAASSGLYPSIYFYRSSPPAARADMITKRLMETLRVKAMWAPTDAAIFPYSLSQDGPYSFFTQNDLNYSIKLPADLGSSGVILWGSSAMTHAKNECLLLQDYVKSTLGPYSKQVMDFSSNCSVQLCSGHGRCVRKHYETVYQSHLARSAGNQMCVISPRRLQTKGKDFDRGRENHIKSSFEKGEVYNSKEIVFGFAAKGSSFTKTLNSNVFGRWSEAPFTKRRRSDIKHEEVGRYLETLLNGIQQAFMRFFSNFKGLIKRLSINSNDTDTKFKNGENNSLLYSSGNIADRTRPLAHEMRIQTNSQSNYNQQKRNVNSFLFMEDFDDYVCNCLAGWSGPHCDLRQSKPAK</sequence>
<dbReference type="AlphaFoldDB" id="A0AAE1ALB5"/>
<keyword evidence="3" id="KW-0326">Glycosidase</keyword>
<comment type="catalytic activity">
    <reaction evidence="3">
        <text>Random hydrolysis of (1-&gt;4)-linkages between N-acetyl-beta-D-glucosamine and D-glucuronate residues in hyaluronate.</text>
        <dbReference type="EC" id="3.2.1.35"/>
    </reaction>
</comment>
<dbReference type="Pfam" id="PF01630">
    <property type="entry name" value="Glyco_hydro_56"/>
    <property type="match status" value="1"/>
</dbReference>
<dbReference type="Gene3D" id="3.20.20.70">
    <property type="entry name" value="Aldolase class I"/>
    <property type="match status" value="1"/>
</dbReference>
<dbReference type="GO" id="GO:0005975">
    <property type="term" value="P:carbohydrate metabolic process"/>
    <property type="evidence" value="ECO:0007669"/>
    <property type="project" value="InterPro"/>
</dbReference>
<dbReference type="InterPro" id="IPR018155">
    <property type="entry name" value="Hyaluronidase"/>
</dbReference>
<dbReference type="Proteomes" id="UP001283361">
    <property type="component" value="Unassembled WGS sequence"/>
</dbReference>
<dbReference type="PANTHER" id="PTHR11769:SF35">
    <property type="entry name" value="HYALURONIDASE"/>
    <property type="match status" value="1"/>
</dbReference>
<evidence type="ECO:0000256" key="3">
    <source>
        <dbReference type="RuleBase" id="RU610713"/>
    </source>
</evidence>
<keyword evidence="5" id="KW-1185">Reference proteome</keyword>
<evidence type="ECO:0000313" key="5">
    <source>
        <dbReference type="Proteomes" id="UP001283361"/>
    </source>
</evidence>
<dbReference type="EMBL" id="JAWDGP010001628">
    <property type="protein sequence ID" value="KAK3789738.1"/>
    <property type="molecule type" value="Genomic_DNA"/>
</dbReference>
<dbReference type="GO" id="GO:0030214">
    <property type="term" value="P:hyaluronan catabolic process"/>
    <property type="evidence" value="ECO:0007669"/>
    <property type="project" value="TreeGrafter"/>
</dbReference>
<keyword evidence="2" id="KW-1015">Disulfide bond</keyword>
<name>A0AAE1ALB5_9GAST</name>
<protein>
    <recommendedName>
        <fullName evidence="3">Hyaluronidase</fullName>
        <ecNumber evidence="3">3.2.1.35</ecNumber>
    </recommendedName>
</protein>
<reference evidence="4" key="1">
    <citation type="journal article" date="2023" name="G3 (Bethesda)">
        <title>A reference genome for the long-term kleptoplast-retaining sea slug Elysia crispata morphotype clarki.</title>
        <authorList>
            <person name="Eastman K.E."/>
            <person name="Pendleton A.L."/>
            <person name="Shaikh M.A."/>
            <person name="Suttiyut T."/>
            <person name="Ogas R."/>
            <person name="Tomko P."/>
            <person name="Gavelis G."/>
            <person name="Widhalm J.R."/>
            <person name="Wisecaver J.H."/>
        </authorList>
    </citation>
    <scope>NUCLEOTIDE SEQUENCE</scope>
    <source>
        <strain evidence="4">ECLA1</strain>
    </source>
</reference>
<comment type="caution">
    <text evidence="4">The sequence shown here is derived from an EMBL/GenBank/DDBJ whole genome shotgun (WGS) entry which is preliminary data.</text>
</comment>
<dbReference type="PANTHER" id="PTHR11769">
    <property type="entry name" value="HYALURONIDASE"/>
    <property type="match status" value="1"/>
</dbReference>